<dbReference type="GeneID" id="73349383"/>
<accession>A0A9Q8WNA5</accession>
<keyword evidence="3" id="KW-1185">Reference proteome</keyword>
<feature type="region of interest" description="Disordered" evidence="1">
    <location>
        <begin position="69"/>
        <end position="98"/>
    </location>
</feature>
<dbReference type="KEGG" id="clup:CLUP02_15449"/>
<feature type="region of interest" description="Disordered" evidence="1">
    <location>
        <begin position="30"/>
        <end position="54"/>
    </location>
</feature>
<gene>
    <name evidence="2" type="ORF">CLUP02_15449</name>
</gene>
<dbReference type="AlphaFoldDB" id="A0A9Q8WNA5"/>
<reference evidence="2" key="1">
    <citation type="journal article" date="2021" name="Mol. Plant Microbe Interact.">
        <title>Complete Genome Sequence of the Plant-Pathogenic Fungus Colletotrichum lupini.</title>
        <authorList>
            <person name="Baroncelli R."/>
            <person name="Pensec F."/>
            <person name="Da Lio D."/>
            <person name="Boufleur T."/>
            <person name="Vicente I."/>
            <person name="Sarrocco S."/>
            <person name="Picot A."/>
            <person name="Baraldi E."/>
            <person name="Sukno S."/>
            <person name="Thon M."/>
            <person name="Le Floch G."/>
        </authorList>
    </citation>
    <scope>NUCLEOTIDE SEQUENCE</scope>
    <source>
        <strain evidence="2">IMI 504893</strain>
    </source>
</reference>
<sequence length="98" mass="10364">MALLEGANADCCNQEPALHLQRPATVLCHCEPRKPASGDNKNSPGPKTLSPATGDSIVEVENTISPPAKFCNPRRHFGVRGQGSRGSVASFEKTPLPT</sequence>
<organism evidence="2 3">
    <name type="scientific">Colletotrichum lupini</name>
    <dbReference type="NCBI Taxonomy" id="145971"/>
    <lineage>
        <taxon>Eukaryota</taxon>
        <taxon>Fungi</taxon>
        <taxon>Dikarya</taxon>
        <taxon>Ascomycota</taxon>
        <taxon>Pezizomycotina</taxon>
        <taxon>Sordariomycetes</taxon>
        <taxon>Hypocreomycetidae</taxon>
        <taxon>Glomerellales</taxon>
        <taxon>Glomerellaceae</taxon>
        <taxon>Colletotrichum</taxon>
        <taxon>Colletotrichum acutatum species complex</taxon>
    </lineage>
</organism>
<evidence type="ECO:0000256" key="1">
    <source>
        <dbReference type="SAM" id="MobiDB-lite"/>
    </source>
</evidence>
<evidence type="ECO:0000313" key="2">
    <source>
        <dbReference type="EMBL" id="UQC89918.1"/>
    </source>
</evidence>
<proteinExistence type="predicted"/>
<protein>
    <submittedName>
        <fullName evidence="2">Uncharacterized protein</fullName>
    </submittedName>
</protein>
<dbReference type="EMBL" id="CP019480">
    <property type="protein sequence ID" value="UQC89918.1"/>
    <property type="molecule type" value="Genomic_DNA"/>
</dbReference>
<dbReference type="Proteomes" id="UP000830671">
    <property type="component" value="Chromosome 8"/>
</dbReference>
<dbReference type="RefSeq" id="XP_049151519.1">
    <property type="nucleotide sequence ID" value="XM_049294373.1"/>
</dbReference>
<evidence type="ECO:0000313" key="3">
    <source>
        <dbReference type="Proteomes" id="UP000830671"/>
    </source>
</evidence>
<name>A0A9Q8WNA5_9PEZI</name>
<feature type="compositionally biased region" description="Polar residues" evidence="1">
    <location>
        <begin position="39"/>
        <end position="53"/>
    </location>
</feature>